<evidence type="ECO:0000313" key="1">
    <source>
        <dbReference type="EMBL" id="KAF9310224.1"/>
    </source>
</evidence>
<name>A0A9P5S7X6_9FUNG</name>
<keyword evidence="2" id="KW-1185">Reference proteome</keyword>
<dbReference type="Proteomes" id="UP000696485">
    <property type="component" value="Unassembled WGS sequence"/>
</dbReference>
<sequence>KNNTAFQTYWSYYNKQSPKTVVCDGPSGCQREIICSTRAGKSEDSCTGPAFPMKREDEEAAADSTSMHSLYKRAEAKPWHRKQCGLTSSF</sequence>
<feature type="non-terminal residue" evidence="1">
    <location>
        <position position="1"/>
    </location>
</feature>
<dbReference type="EMBL" id="JAAAUY010002714">
    <property type="protein sequence ID" value="KAF9310224.1"/>
    <property type="molecule type" value="Genomic_DNA"/>
</dbReference>
<gene>
    <name evidence="1" type="ORF">BG006_004888</name>
</gene>
<protein>
    <submittedName>
        <fullName evidence="1">Uncharacterized protein</fullName>
    </submittedName>
</protein>
<reference evidence="1" key="1">
    <citation type="journal article" date="2020" name="Fungal Divers.">
        <title>Resolving the Mortierellaceae phylogeny through synthesis of multi-gene phylogenetics and phylogenomics.</title>
        <authorList>
            <person name="Vandepol N."/>
            <person name="Liber J."/>
            <person name="Desiro A."/>
            <person name="Na H."/>
            <person name="Kennedy M."/>
            <person name="Barry K."/>
            <person name="Grigoriev I.V."/>
            <person name="Miller A.N."/>
            <person name="O'Donnell K."/>
            <person name="Stajich J.E."/>
            <person name="Bonito G."/>
        </authorList>
    </citation>
    <scope>NUCLEOTIDE SEQUENCE</scope>
    <source>
        <strain evidence="1">NVP1</strain>
    </source>
</reference>
<proteinExistence type="predicted"/>
<organism evidence="1 2">
    <name type="scientific">Podila minutissima</name>
    <dbReference type="NCBI Taxonomy" id="64525"/>
    <lineage>
        <taxon>Eukaryota</taxon>
        <taxon>Fungi</taxon>
        <taxon>Fungi incertae sedis</taxon>
        <taxon>Mucoromycota</taxon>
        <taxon>Mortierellomycotina</taxon>
        <taxon>Mortierellomycetes</taxon>
        <taxon>Mortierellales</taxon>
        <taxon>Mortierellaceae</taxon>
        <taxon>Podila</taxon>
    </lineage>
</organism>
<dbReference type="AlphaFoldDB" id="A0A9P5S7X6"/>
<comment type="caution">
    <text evidence="1">The sequence shown here is derived from an EMBL/GenBank/DDBJ whole genome shotgun (WGS) entry which is preliminary data.</text>
</comment>
<evidence type="ECO:0000313" key="2">
    <source>
        <dbReference type="Proteomes" id="UP000696485"/>
    </source>
</evidence>
<accession>A0A9P5S7X6</accession>